<feature type="transmembrane region" description="Helical" evidence="2">
    <location>
        <begin position="250"/>
        <end position="270"/>
    </location>
</feature>
<protein>
    <submittedName>
        <fullName evidence="3">Uncharacterized protein</fullName>
    </submittedName>
</protein>
<keyword evidence="4" id="KW-1185">Reference proteome</keyword>
<keyword evidence="2" id="KW-0812">Transmembrane</keyword>
<keyword evidence="2" id="KW-1133">Transmembrane helix</keyword>
<feature type="transmembrane region" description="Helical" evidence="2">
    <location>
        <begin position="297"/>
        <end position="313"/>
    </location>
</feature>
<dbReference type="EMBL" id="CALNXK010000173">
    <property type="protein sequence ID" value="CAH3172447.1"/>
    <property type="molecule type" value="Genomic_DNA"/>
</dbReference>
<name>A0ABN8R3L5_9CNID</name>
<feature type="transmembrane region" description="Helical" evidence="2">
    <location>
        <begin position="360"/>
        <end position="379"/>
    </location>
</feature>
<feature type="transmembrane region" description="Helical" evidence="2">
    <location>
        <begin position="513"/>
        <end position="537"/>
    </location>
</feature>
<evidence type="ECO:0000256" key="1">
    <source>
        <dbReference type="SAM" id="MobiDB-lite"/>
    </source>
</evidence>
<comment type="caution">
    <text evidence="3">The sequence shown here is derived from an EMBL/GenBank/DDBJ whole genome shotgun (WGS) entry which is preliminary data.</text>
</comment>
<dbReference type="PANTHER" id="PTHR11319">
    <property type="entry name" value="G PROTEIN-COUPLED RECEPTOR-RELATED"/>
    <property type="match status" value="1"/>
</dbReference>
<accession>A0ABN8R3L5</accession>
<keyword evidence="2" id="KW-0472">Membrane</keyword>
<evidence type="ECO:0000313" key="4">
    <source>
        <dbReference type="Proteomes" id="UP001159405"/>
    </source>
</evidence>
<sequence length="660" mass="74290">MLFLSLYKGTDTNSFAGFRACKCLNGFHRTHMFKGCQQCNKEGLKCQNDYITLKKGYWWKWSNDSAKGLYETYTSNLLSSNPSFDSKGVQYNFSLPVPHECPRKESCSGGLNSTCEQGYEGPICEVCSHGYYKHLQTCKECPTKAWMAGQLTITFVLLLLLVVVVVWTSIKKNKENRERALVDIILARLKIVIGFYQVTFGLLDAFTFIKWPDSLAAIAKYSKMLQLNVLQIAPIHCLFPQFKVDAFESLFAILAMNAAAVAVAGTSYGIKRLLMISKSRQLQNDAEAKQISKAKELIYRNLFFFLFVTYLSTCSKTANVLPLACREICYEDNGKDCFKYLKADFTIECHSREYKRLVSVAYFAIAYIVFLPLASYLFLWKQNRKAKASLNDSGQKQTFGKELAAGLRFLSENYSARSWYWELVETVRKVILTSGLILVGGESRAYIGLACVISGLYGMFFAYVRPVEDPFENKLMLTSLAVTFVNLGIGAVSKIPKENVPASIDPYVDSVMFNVLVIAANTLVIGLLVVQYSVYLYHFIQKWRKNPQWSMSCCLAMLLPLNDLQGEIRGMMGRNVLRQRFQSGRIAMPSVAGAVKDTGAIDIQLEEQETTEIAPDSMGGHDDSSRSPQIATDPTDPFITDFALSPLVIHYRSNRRETSV</sequence>
<feature type="region of interest" description="Disordered" evidence="1">
    <location>
        <begin position="611"/>
        <end position="635"/>
    </location>
</feature>
<reference evidence="3 4" key="1">
    <citation type="submission" date="2022-05" db="EMBL/GenBank/DDBJ databases">
        <authorList>
            <consortium name="Genoscope - CEA"/>
            <person name="William W."/>
        </authorList>
    </citation>
    <scope>NUCLEOTIDE SEQUENCE [LARGE SCALE GENOMIC DNA]</scope>
</reference>
<dbReference type="Proteomes" id="UP001159405">
    <property type="component" value="Unassembled WGS sequence"/>
</dbReference>
<evidence type="ECO:0000313" key="3">
    <source>
        <dbReference type="EMBL" id="CAH3172447.1"/>
    </source>
</evidence>
<feature type="transmembrane region" description="Helical" evidence="2">
    <location>
        <begin position="445"/>
        <end position="463"/>
    </location>
</feature>
<feature type="transmembrane region" description="Helical" evidence="2">
    <location>
        <begin position="145"/>
        <end position="168"/>
    </location>
</feature>
<feature type="transmembrane region" description="Helical" evidence="2">
    <location>
        <begin position="180"/>
        <end position="203"/>
    </location>
</feature>
<gene>
    <name evidence="3" type="ORF">PLOB_00012948</name>
</gene>
<organism evidence="3 4">
    <name type="scientific">Porites lobata</name>
    <dbReference type="NCBI Taxonomy" id="104759"/>
    <lineage>
        <taxon>Eukaryota</taxon>
        <taxon>Metazoa</taxon>
        <taxon>Cnidaria</taxon>
        <taxon>Anthozoa</taxon>
        <taxon>Hexacorallia</taxon>
        <taxon>Scleractinia</taxon>
        <taxon>Fungiina</taxon>
        <taxon>Poritidae</taxon>
        <taxon>Porites</taxon>
    </lineage>
</organism>
<dbReference type="PANTHER" id="PTHR11319:SF35">
    <property type="entry name" value="OUTER MEMBRANE PROTEIN PMPC-RELATED"/>
    <property type="match status" value="1"/>
</dbReference>
<evidence type="ECO:0000256" key="2">
    <source>
        <dbReference type="SAM" id="Phobius"/>
    </source>
</evidence>
<proteinExistence type="predicted"/>